<dbReference type="Proteomes" id="UP000228528">
    <property type="component" value="Unassembled WGS sequence"/>
</dbReference>
<keyword evidence="1" id="KW-0812">Transmembrane</keyword>
<protein>
    <submittedName>
        <fullName evidence="3">Uncharacterized protein</fullName>
    </submittedName>
</protein>
<gene>
    <name evidence="3" type="ORF">COU30_00875</name>
</gene>
<feature type="chain" id="PRO_5014623809" evidence="2">
    <location>
        <begin position="28"/>
        <end position="334"/>
    </location>
</feature>
<dbReference type="AlphaFoldDB" id="A0A2M6P216"/>
<comment type="caution">
    <text evidence="3">The sequence shown here is derived from an EMBL/GenBank/DDBJ whole genome shotgun (WGS) entry which is preliminary data.</text>
</comment>
<keyword evidence="1" id="KW-1133">Transmembrane helix</keyword>
<evidence type="ECO:0000313" key="4">
    <source>
        <dbReference type="Proteomes" id="UP000228528"/>
    </source>
</evidence>
<evidence type="ECO:0000256" key="1">
    <source>
        <dbReference type="SAM" id="Phobius"/>
    </source>
</evidence>
<name>A0A2M6P216_9BACT</name>
<keyword evidence="1" id="KW-0472">Membrane</keyword>
<reference evidence="4" key="1">
    <citation type="submission" date="2017-09" db="EMBL/GenBank/DDBJ databases">
        <title>Depth-based differentiation of microbial function through sediment-hosted aquifers and enrichment of novel symbionts in the deep terrestrial subsurface.</title>
        <authorList>
            <person name="Probst A.J."/>
            <person name="Ladd B."/>
            <person name="Jarett J.K."/>
            <person name="Geller-Mcgrath D.E."/>
            <person name="Sieber C.M.K."/>
            <person name="Emerson J.B."/>
            <person name="Anantharaman K."/>
            <person name="Thomas B.C."/>
            <person name="Malmstrom R."/>
            <person name="Stieglmeier M."/>
            <person name="Klingl A."/>
            <person name="Woyke T."/>
            <person name="Ryan C.M."/>
            <person name="Banfield J.F."/>
        </authorList>
    </citation>
    <scope>NUCLEOTIDE SEQUENCE [LARGE SCALE GENOMIC DNA]</scope>
</reference>
<evidence type="ECO:0000313" key="3">
    <source>
        <dbReference type="EMBL" id="PIR77737.1"/>
    </source>
</evidence>
<organism evidence="3 4">
    <name type="scientific">Candidatus Magasanikbacteria bacterium CG10_big_fil_rev_8_21_14_0_10_38_6</name>
    <dbReference type="NCBI Taxonomy" id="1974647"/>
    <lineage>
        <taxon>Bacteria</taxon>
        <taxon>Candidatus Magasanikiibacteriota</taxon>
    </lineage>
</organism>
<keyword evidence="2" id="KW-0732">Signal</keyword>
<feature type="transmembrane region" description="Helical" evidence="1">
    <location>
        <begin position="308"/>
        <end position="333"/>
    </location>
</feature>
<feature type="transmembrane region" description="Helical" evidence="1">
    <location>
        <begin position="265"/>
        <end position="287"/>
    </location>
</feature>
<accession>A0A2M6P216</accession>
<feature type="signal peptide" evidence="2">
    <location>
        <begin position="1"/>
        <end position="27"/>
    </location>
</feature>
<evidence type="ECO:0000256" key="2">
    <source>
        <dbReference type="SAM" id="SignalP"/>
    </source>
</evidence>
<sequence>MTMSFAKKIILVTTFLSVVFLPTAASAAGGTNSEGAPVGWQCRINMKVLGVYASFINANLVNKSIAEQVQIIASQPQNAFCSLEDFQSNTSLVTSLYRYEIGKKIDLFAISNNLFHITQNKAKEKGFLTYFDTGQSDFVQITSWDTGDVVDRCEPLPLTILQGVVVASDGNTEFPILRSGQTTKDSVTEASCPLGTSGGVYQGVYPVGSENYYVVTFTVTNDRQFFANEKVSTDEGLAVPFSLPISLNQCENDLNPFGCISIPQLIGKGISIVVGVMGMFALLWFIYAGVMWMSAAGNVERSGSALKMLVWGGIGILVIFASYAILTFVLGAFT</sequence>
<dbReference type="EMBL" id="PFBW01000036">
    <property type="protein sequence ID" value="PIR77737.1"/>
    <property type="molecule type" value="Genomic_DNA"/>
</dbReference>
<proteinExistence type="predicted"/>